<keyword evidence="2" id="KW-1185">Reference proteome</keyword>
<dbReference type="EMBL" id="JAOPJF010000050">
    <property type="protein sequence ID" value="KAK1142514.1"/>
    <property type="molecule type" value="Genomic_DNA"/>
</dbReference>
<evidence type="ECO:0000313" key="2">
    <source>
        <dbReference type="Proteomes" id="UP001177260"/>
    </source>
</evidence>
<accession>A0ACC3AYC3</accession>
<sequence length="55" mass="6235">EPRLLHAKREVEERFESEKWTKIADQIISDGGKKYPPASLQKKYKAMMSAGNAAT</sequence>
<comment type="caution">
    <text evidence="1">The sequence shown here is derived from an EMBL/GenBank/DDBJ whole genome shotgun (WGS) entry which is preliminary data.</text>
</comment>
<proteinExistence type="predicted"/>
<gene>
    <name evidence="1" type="ORF">N8T08_007876</name>
</gene>
<reference evidence="1 2" key="1">
    <citation type="journal article" date="2023" name="ACS Omega">
        <title>Identification of the Neoaspergillic Acid Biosynthesis Gene Cluster by Establishing an In Vitro CRISPR-Ribonucleoprotein Genetic System in Aspergillus melleus.</title>
        <authorList>
            <person name="Yuan B."/>
            <person name="Grau M.F."/>
            <person name="Murata R.M."/>
            <person name="Torok T."/>
            <person name="Venkateswaran K."/>
            <person name="Stajich J.E."/>
            <person name="Wang C.C.C."/>
        </authorList>
    </citation>
    <scope>NUCLEOTIDE SEQUENCE [LARGE SCALE GENOMIC DNA]</scope>
    <source>
        <strain evidence="1 2">IMV 1140</strain>
    </source>
</reference>
<dbReference type="Proteomes" id="UP001177260">
    <property type="component" value="Unassembled WGS sequence"/>
</dbReference>
<evidence type="ECO:0000313" key="1">
    <source>
        <dbReference type="EMBL" id="KAK1142514.1"/>
    </source>
</evidence>
<feature type="non-terminal residue" evidence="1">
    <location>
        <position position="1"/>
    </location>
</feature>
<protein>
    <submittedName>
        <fullName evidence="1">Uncharacterized protein</fullName>
    </submittedName>
</protein>
<name>A0ACC3AYC3_9EURO</name>
<organism evidence="1 2">
    <name type="scientific">Aspergillus melleus</name>
    <dbReference type="NCBI Taxonomy" id="138277"/>
    <lineage>
        <taxon>Eukaryota</taxon>
        <taxon>Fungi</taxon>
        <taxon>Dikarya</taxon>
        <taxon>Ascomycota</taxon>
        <taxon>Pezizomycotina</taxon>
        <taxon>Eurotiomycetes</taxon>
        <taxon>Eurotiomycetidae</taxon>
        <taxon>Eurotiales</taxon>
        <taxon>Aspergillaceae</taxon>
        <taxon>Aspergillus</taxon>
        <taxon>Aspergillus subgen. Circumdati</taxon>
    </lineage>
</organism>